<dbReference type="InterPro" id="IPR043129">
    <property type="entry name" value="ATPase_NBD"/>
</dbReference>
<name>A0A6L5Z836_9RHOB</name>
<dbReference type="InterPro" id="IPR000600">
    <property type="entry name" value="ROK"/>
</dbReference>
<sequence length="300" mass="31280">MRIGFDYGGTKIAGIALDGDGTTLATGRVPTPRHDYDGGIRAIRGLMEALEADAGRKADRVGIGVPGSVDRDTGHVSMGNSVWLHGRDLRGDLNAALERPVAVANDANCFALSEAVDGAGAGCQVVFGAILGTGVGGGIAVHGRVIEGINAIGGEWGHIPLPDPTDDERPGPLCSCGRPGHTEAWLSGPSLKSDHERVCGLQHGTGPEAPQIAELAAAGDPDAEATMKRYEDRLGRSLAVIVNTLDPDVIVLGGGVSNIDRLYDTVPERIRPHVFGDRFRTRLVKNMHGDASGVRGAAWL</sequence>
<accession>A0A6L5Z836</accession>
<dbReference type="GO" id="GO:0004396">
    <property type="term" value="F:hexokinase activity"/>
    <property type="evidence" value="ECO:0007669"/>
    <property type="project" value="TreeGrafter"/>
</dbReference>
<evidence type="ECO:0000313" key="2">
    <source>
        <dbReference type="Proteomes" id="UP000474957"/>
    </source>
</evidence>
<dbReference type="Proteomes" id="UP000474957">
    <property type="component" value="Unassembled WGS sequence"/>
</dbReference>
<proteinExistence type="predicted"/>
<keyword evidence="2" id="KW-1185">Reference proteome</keyword>
<dbReference type="Pfam" id="PF00480">
    <property type="entry name" value="ROK"/>
    <property type="match status" value="1"/>
</dbReference>
<organism evidence="1 2">
    <name type="scientific">Halovulum marinum</name>
    <dbReference type="NCBI Taxonomy" id="2662447"/>
    <lineage>
        <taxon>Bacteria</taxon>
        <taxon>Pseudomonadati</taxon>
        <taxon>Pseudomonadota</taxon>
        <taxon>Alphaproteobacteria</taxon>
        <taxon>Rhodobacterales</taxon>
        <taxon>Paracoccaceae</taxon>
        <taxon>Halovulum</taxon>
    </lineage>
</organism>
<dbReference type="Gene3D" id="3.30.420.40">
    <property type="match status" value="2"/>
</dbReference>
<dbReference type="CDD" id="cd24066">
    <property type="entry name" value="ASKHA_NBD_ROK_EcFRK-like"/>
    <property type="match status" value="1"/>
</dbReference>
<reference evidence="1 2" key="1">
    <citation type="submission" date="2019-10" db="EMBL/GenBank/DDBJ databases">
        <title>Cognatihalovulum marinum gen. nov. sp. nov., a new member of the family Rhodobacteraceae isolated from deep seawater of the Northwest Indian Ocean.</title>
        <authorList>
            <person name="Ruan C."/>
            <person name="Wang J."/>
            <person name="Zheng X."/>
            <person name="Song L."/>
            <person name="Zhu Y."/>
            <person name="Huang Y."/>
            <person name="Lu Z."/>
            <person name="Du W."/>
            <person name="Huang L."/>
            <person name="Dai X."/>
        </authorList>
    </citation>
    <scope>NUCLEOTIDE SEQUENCE [LARGE SCALE GENOMIC DNA]</scope>
    <source>
        <strain evidence="1 2">2CG4</strain>
    </source>
</reference>
<dbReference type="EMBL" id="WIND01000053">
    <property type="protein sequence ID" value="MSU92175.1"/>
    <property type="molecule type" value="Genomic_DNA"/>
</dbReference>
<dbReference type="RefSeq" id="WP_154449687.1">
    <property type="nucleotide sequence ID" value="NZ_WIND01000053.1"/>
</dbReference>
<dbReference type="PROSITE" id="PS01125">
    <property type="entry name" value="ROK"/>
    <property type="match status" value="1"/>
</dbReference>
<comment type="caution">
    <text evidence="1">The sequence shown here is derived from an EMBL/GenBank/DDBJ whole genome shotgun (WGS) entry which is preliminary data.</text>
</comment>
<evidence type="ECO:0000313" key="1">
    <source>
        <dbReference type="EMBL" id="MSU92175.1"/>
    </source>
</evidence>
<gene>
    <name evidence="1" type="ORF">GE300_21830</name>
</gene>
<dbReference type="PANTHER" id="PTHR18964">
    <property type="entry name" value="ROK (REPRESSOR, ORF, KINASE) FAMILY"/>
    <property type="match status" value="1"/>
</dbReference>
<dbReference type="AlphaFoldDB" id="A0A6L5Z836"/>
<dbReference type="PANTHER" id="PTHR18964:SF174">
    <property type="entry name" value="D-ALLOSE KINASE-RELATED"/>
    <property type="match status" value="1"/>
</dbReference>
<dbReference type="SUPFAM" id="SSF53067">
    <property type="entry name" value="Actin-like ATPase domain"/>
    <property type="match status" value="1"/>
</dbReference>
<dbReference type="InterPro" id="IPR049874">
    <property type="entry name" value="ROK_cs"/>
</dbReference>
<protein>
    <submittedName>
        <fullName evidence="1">ROK family protein</fullName>
    </submittedName>
</protein>